<dbReference type="AlphaFoldDB" id="A0A392QG64"/>
<evidence type="ECO:0000313" key="2">
    <source>
        <dbReference type="Proteomes" id="UP000265520"/>
    </source>
</evidence>
<accession>A0A392QG64</accession>
<evidence type="ECO:0000313" key="1">
    <source>
        <dbReference type="EMBL" id="MCI23401.1"/>
    </source>
</evidence>
<organism evidence="1 2">
    <name type="scientific">Trifolium medium</name>
    <dbReference type="NCBI Taxonomy" id="97028"/>
    <lineage>
        <taxon>Eukaryota</taxon>
        <taxon>Viridiplantae</taxon>
        <taxon>Streptophyta</taxon>
        <taxon>Embryophyta</taxon>
        <taxon>Tracheophyta</taxon>
        <taxon>Spermatophyta</taxon>
        <taxon>Magnoliopsida</taxon>
        <taxon>eudicotyledons</taxon>
        <taxon>Gunneridae</taxon>
        <taxon>Pentapetalae</taxon>
        <taxon>rosids</taxon>
        <taxon>fabids</taxon>
        <taxon>Fabales</taxon>
        <taxon>Fabaceae</taxon>
        <taxon>Papilionoideae</taxon>
        <taxon>50 kb inversion clade</taxon>
        <taxon>NPAAA clade</taxon>
        <taxon>Hologalegina</taxon>
        <taxon>IRL clade</taxon>
        <taxon>Trifolieae</taxon>
        <taxon>Trifolium</taxon>
    </lineage>
</organism>
<reference evidence="1 2" key="1">
    <citation type="journal article" date="2018" name="Front. Plant Sci.">
        <title>Red Clover (Trifolium pratense) and Zigzag Clover (T. medium) - A Picture of Genomic Similarities and Differences.</title>
        <authorList>
            <person name="Dluhosova J."/>
            <person name="Istvanek J."/>
            <person name="Nedelnik J."/>
            <person name="Repkova J."/>
        </authorList>
    </citation>
    <scope>NUCLEOTIDE SEQUENCE [LARGE SCALE GENOMIC DNA]</scope>
    <source>
        <strain evidence="2">cv. 10/8</strain>
        <tissue evidence="1">Leaf</tissue>
    </source>
</reference>
<comment type="caution">
    <text evidence="1">The sequence shown here is derived from an EMBL/GenBank/DDBJ whole genome shotgun (WGS) entry which is preliminary data.</text>
</comment>
<name>A0A392QG64_9FABA</name>
<proteinExistence type="predicted"/>
<protein>
    <submittedName>
        <fullName evidence="1">Uncharacterized protein</fullName>
    </submittedName>
</protein>
<sequence length="92" mass="10503">MLRLGIILAMRGEVCGMLEKLFCVVVGGSSVMEARNSEGHPWCLWQNRNDKVWKGHAINALQIDQQSFNSWKAWLEAREMQQNSSNLSLVQQ</sequence>
<keyword evidence="2" id="KW-1185">Reference proteome</keyword>
<gene>
    <name evidence="1" type="ORF">A2U01_0044580</name>
</gene>
<dbReference type="Proteomes" id="UP000265520">
    <property type="component" value="Unassembled WGS sequence"/>
</dbReference>
<dbReference type="EMBL" id="LXQA010135851">
    <property type="protein sequence ID" value="MCI23401.1"/>
    <property type="molecule type" value="Genomic_DNA"/>
</dbReference>